<protein>
    <recommendedName>
        <fullName evidence="5">23S rRNA (Uracil-5-)-methyltransferase RumA</fullName>
    </recommendedName>
</protein>
<evidence type="ECO:0000256" key="3">
    <source>
        <dbReference type="ARBA" id="ARBA00022691"/>
    </source>
</evidence>
<dbReference type="Gene3D" id="3.40.50.150">
    <property type="entry name" value="Vaccinia Virus protein VP39"/>
    <property type="match status" value="1"/>
</dbReference>
<dbReference type="PANTHER" id="PTHR11061:SF30">
    <property type="entry name" value="TRNA (URACIL(54)-C(5))-METHYLTRANSFERASE"/>
    <property type="match status" value="1"/>
</dbReference>
<feature type="non-terminal residue" evidence="4">
    <location>
        <position position="1"/>
    </location>
</feature>
<dbReference type="Pfam" id="PF05958">
    <property type="entry name" value="tRNA_U5-meth_tr"/>
    <property type="match status" value="1"/>
</dbReference>
<dbReference type="PANTHER" id="PTHR11061">
    <property type="entry name" value="RNA M5U METHYLTRANSFERASE"/>
    <property type="match status" value="1"/>
</dbReference>
<dbReference type="EMBL" id="UINC01119675">
    <property type="protein sequence ID" value="SVC93677.1"/>
    <property type="molecule type" value="Genomic_DNA"/>
</dbReference>
<proteinExistence type="predicted"/>
<dbReference type="InterPro" id="IPR010280">
    <property type="entry name" value="U5_MeTrfase_fam"/>
</dbReference>
<gene>
    <name evidence="4" type="ORF">METZ01_LOCUS346531</name>
</gene>
<evidence type="ECO:0008006" key="5">
    <source>
        <dbReference type="Google" id="ProtNLM"/>
    </source>
</evidence>
<sequence length="71" mass="7633">GLHKKALAGLCMLDVPRLIYVSCNPHTLAADLSGLAVAGYRVVGVRPVDMFPQTPHCEVVVELCKVECLTN</sequence>
<keyword evidence="2" id="KW-0808">Transferase</keyword>
<evidence type="ECO:0000256" key="2">
    <source>
        <dbReference type="ARBA" id="ARBA00022679"/>
    </source>
</evidence>
<keyword evidence="1" id="KW-0489">Methyltransferase</keyword>
<dbReference type="GO" id="GO:0070041">
    <property type="term" value="F:rRNA (uridine-C5-)-methyltransferase activity"/>
    <property type="evidence" value="ECO:0007669"/>
    <property type="project" value="TreeGrafter"/>
</dbReference>
<name>A0A382R959_9ZZZZ</name>
<dbReference type="SUPFAM" id="SSF53335">
    <property type="entry name" value="S-adenosyl-L-methionine-dependent methyltransferases"/>
    <property type="match status" value="1"/>
</dbReference>
<dbReference type="AlphaFoldDB" id="A0A382R959"/>
<accession>A0A382R959</accession>
<organism evidence="4">
    <name type="scientific">marine metagenome</name>
    <dbReference type="NCBI Taxonomy" id="408172"/>
    <lineage>
        <taxon>unclassified sequences</taxon>
        <taxon>metagenomes</taxon>
        <taxon>ecological metagenomes</taxon>
    </lineage>
</organism>
<dbReference type="GO" id="GO:0070475">
    <property type="term" value="P:rRNA base methylation"/>
    <property type="evidence" value="ECO:0007669"/>
    <property type="project" value="TreeGrafter"/>
</dbReference>
<keyword evidence="3" id="KW-0949">S-adenosyl-L-methionine</keyword>
<evidence type="ECO:0000256" key="1">
    <source>
        <dbReference type="ARBA" id="ARBA00022603"/>
    </source>
</evidence>
<reference evidence="4" key="1">
    <citation type="submission" date="2018-05" db="EMBL/GenBank/DDBJ databases">
        <authorList>
            <person name="Lanie J.A."/>
            <person name="Ng W.-L."/>
            <person name="Kazmierczak K.M."/>
            <person name="Andrzejewski T.M."/>
            <person name="Davidsen T.M."/>
            <person name="Wayne K.J."/>
            <person name="Tettelin H."/>
            <person name="Glass J.I."/>
            <person name="Rusch D."/>
            <person name="Podicherti R."/>
            <person name="Tsui H.-C.T."/>
            <person name="Winkler M.E."/>
        </authorList>
    </citation>
    <scope>NUCLEOTIDE SEQUENCE</scope>
</reference>
<dbReference type="InterPro" id="IPR029063">
    <property type="entry name" value="SAM-dependent_MTases_sf"/>
</dbReference>
<evidence type="ECO:0000313" key="4">
    <source>
        <dbReference type="EMBL" id="SVC93677.1"/>
    </source>
</evidence>
<dbReference type="PROSITE" id="PS51687">
    <property type="entry name" value="SAM_MT_RNA_M5U"/>
    <property type="match status" value="1"/>
</dbReference>